<keyword evidence="5 8" id="KW-0812">Transmembrane</keyword>
<evidence type="ECO:0000259" key="9">
    <source>
        <dbReference type="Pfam" id="PF12832"/>
    </source>
</evidence>
<name>A0A1Y0HS38_9BACT</name>
<protein>
    <submittedName>
        <fullName evidence="10">3-phenylpropionic acid transporter</fullName>
    </submittedName>
</protein>
<evidence type="ECO:0000313" key="10">
    <source>
        <dbReference type="EMBL" id="ARU50124.1"/>
    </source>
</evidence>
<feature type="transmembrane region" description="Helical" evidence="8">
    <location>
        <begin position="341"/>
        <end position="359"/>
    </location>
</feature>
<feature type="transmembrane region" description="Helical" evidence="8">
    <location>
        <begin position="127"/>
        <end position="144"/>
    </location>
</feature>
<dbReference type="PANTHER" id="PTHR23522">
    <property type="entry name" value="BLL5896 PROTEIN"/>
    <property type="match status" value="1"/>
</dbReference>
<sequence>MIFFKISGFFFSYFSVTSVYVIFMPKILQTIGYSAPQIGAIFALAPLMRFFRTLFFLKHFELNQKVFYTALGGAILSIVLFYPTIHHFYLFMLPNMLLGACLGMILPYIETYAMEHLQKERFGKSRLFGSIGFMLIGIVLARHLENYTNGLHYLLLAISATALFAYWLTQNNVHFTTANLTKEEPFHFLHVKYLWISLFLMQVSFGGFYNFFTIYETAHGISLEMTSYLWAFGVICEIILFYFQAPLLKRFSLLALVKLGVLTTALRWFLLFAFPSSLWISYLSQSMHAFSFALHHTAALSLLYTLYANKKLAAQFYYGFSFGLGGFVGALLAGYFYGEYLYVYASFIALLSLGSLMLFKGKE</sequence>
<dbReference type="GO" id="GO:0005886">
    <property type="term" value="C:plasma membrane"/>
    <property type="evidence" value="ECO:0007669"/>
    <property type="project" value="UniProtKB-SubCell"/>
</dbReference>
<keyword evidence="6 8" id="KW-1133">Transmembrane helix</keyword>
<keyword evidence="3" id="KW-1003">Cell membrane</keyword>
<dbReference type="PANTHER" id="PTHR23522:SF10">
    <property type="entry name" value="3-PHENYLPROPIONIC ACID TRANSPORTER-RELATED"/>
    <property type="match status" value="1"/>
</dbReference>
<evidence type="ECO:0000256" key="7">
    <source>
        <dbReference type="ARBA" id="ARBA00023136"/>
    </source>
</evidence>
<dbReference type="InterPro" id="IPR036259">
    <property type="entry name" value="MFS_trans_sf"/>
</dbReference>
<reference evidence="11" key="1">
    <citation type="submission" date="2017-05" db="EMBL/GenBank/DDBJ databases">
        <title>Dechlorination kinetics govern the competition between two new strains of the genus Sulfurospirillum.</title>
        <authorList>
            <person name="Buttet G.F."/>
            <person name="Murray A.M."/>
            <person name="Goris T."/>
            <person name="Burion M."/>
            <person name="Lin B."/>
            <person name="Rolle M."/>
            <person name="Maillard J."/>
        </authorList>
    </citation>
    <scope>NUCLEOTIDE SEQUENCE [LARGE SCALE GENOMIC DNA]</scope>
    <source>
        <strain evidence="11">SL2-1</strain>
    </source>
</reference>
<dbReference type="GO" id="GO:0030395">
    <property type="term" value="F:lactose binding"/>
    <property type="evidence" value="ECO:0007669"/>
    <property type="project" value="TreeGrafter"/>
</dbReference>
<dbReference type="InterPro" id="IPR026032">
    <property type="entry name" value="HcaT-like"/>
</dbReference>
<keyword evidence="2" id="KW-0813">Transport</keyword>
<keyword evidence="11" id="KW-1185">Reference proteome</keyword>
<feature type="transmembrane region" description="Helical" evidence="8">
    <location>
        <begin position="7"/>
        <end position="28"/>
    </location>
</feature>
<proteinExistence type="predicted"/>
<feature type="transmembrane region" description="Helical" evidence="8">
    <location>
        <begin position="88"/>
        <end position="106"/>
    </location>
</feature>
<feature type="transmembrane region" description="Helical" evidence="8">
    <location>
        <begin position="190"/>
        <end position="215"/>
    </location>
</feature>
<organism evidence="10 11">
    <name type="scientific">Sulfurospirillum diekertiae</name>
    <dbReference type="NCBI Taxonomy" id="1854492"/>
    <lineage>
        <taxon>Bacteria</taxon>
        <taxon>Pseudomonadati</taxon>
        <taxon>Campylobacterota</taxon>
        <taxon>Epsilonproteobacteria</taxon>
        <taxon>Campylobacterales</taxon>
        <taxon>Sulfurospirillaceae</taxon>
        <taxon>Sulfurospirillum</taxon>
    </lineage>
</organism>
<evidence type="ECO:0000256" key="2">
    <source>
        <dbReference type="ARBA" id="ARBA00022448"/>
    </source>
</evidence>
<dbReference type="EMBL" id="CP021416">
    <property type="protein sequence ID" value="ARU50124.1"/>
    <property type="molecule type" value="Genomic_DNA"/>
</dbReference>
<dbReference type="Pfam" id="PF12832">
    <property type="entry name" value="MFS_1_like"/>
    <property type="match status" value="1"/>
</dbReference>
<dbReference type="InterPro" id="IPR024989">
    <property type="entry name" value="MFS_assoc_dom"/>
</dbReference>
<dbReference type="GO" id="GO:0015528">
    <property type="term" value="F:lactose:proton symporter activity"/>
    <property type="evidence" value="ECO:0007669"/>
    <property type="project" value="TreeGrafter"/>
</dbReference>
<dbReference type="Gene3D" id="1.20.1250.20">
    <property type="entry name" value="MFS general substrate transporter like domains"/>
    <property type="match status" value="2"/>
</dbReference>
<feature type="transmembrane region" description="Helical" evidence="8">
    <location>
        <begin position="34"/>
        <end position="54"/>
    </location>
</feature>
<feature type="domain" description="Major facilitator superfamily associated" evidence="9">
    <location>
        <begin position="5"/>
        <end position="339"/>
    </location>
</feature>
<evidence type="ECO:0000256" key="8">
    <source>
        <dbReference type="SAM" id="Phobius"/>
    </source>
</evidence>
<gene>
    <name evidence="10" type="ORF">Sdiek1_2992</name>
</gene>
<dbReference type="Proteomes" id="UP000196005">
    <property type="component" value="Chromosome"/>
</dbReference>
<feature type="transmembrane region" description="Helical" evidence="8">
    <location>
        <begin position="227"/>
        <end position="243"/>
    </location>
</feature>
<dbReference type="PIRSF" id="PIRSF004925">
    <property type="entry name" value="HcaT"/>
    <property type="match status" value="1"/>
</dbReference>
<keyword evidence="7 8" id="KW-0472">Membrane</keyword>
<feature type="transmembrane region" description="Helical" evidence="8">
    <location>
        <begin position="255"/>
        <end position="274"/>
    </location>
</feature>
<dbReference type="AlphaFoldDB" id="A0A1Y0HS38"/>
<comment type="subcellular location">
    <subcellularLocation>
        <location evidence="1">Cell inner membrane</location>
        <topology evidence="1">Multi-pass membrane protein</topology>
    </subcellularLocation>
</comment>
<evidence type="ECO:0000256" key="3">
    <source>
        <dbReference type="ARBA" id="ARBA00022475"/>
    </source>
</evidence>
<evidence type="ECO:0000256" key="1">
    <source>
        <dbReference type="ARBA" id="ARBA00004429"/>
    </source>
</evidence>
<dbReference type="KEGG" id="suls:Sdiek1_2992"/>
<evidence type="ECO:0000256" key="6">
    <source>
        <dbReference type="ARBA" id="ARBA00022989"/>
    </source>
</evidence>
<evidence type="ECO:0000313" key="11">
    <source>
        <dbReference type="Proteomes" id="UP000196005"/>
    </source>
</evidence>
<feature type="transmembrane region" description="Helical" evidence="8">
    <location>
        <begin position="66"/>
        <end position="82"/>
    </location>
</feature>
<feature type="transmembrane region" description="Helical" evidence="8">
    <location>
        <begin position="150"/>
        <end position="169"/>
    </location>
</feature>
<dbReference type="SUPFAM" id="SSF103473">
    <property type="entry name" value="MFS general substrate transporter"/>
    <property type="match status" value="1"/>
</dbReference>
<evidence type="ECO:0000256" key="5">
    <source>
        <dbReference type="ARBA" id="ARBA00022692"/>
    </source>
</evidence>
<evidence type="ECO:0000256" key="4">
    <source>
        <dbReference type="ARBA" id="ARBA00022519"/>
    </source>
</evidence>
<accession>A0A1Y0HS38</accession>
<keyword evidence="4" id="KW-0997">Cell inner membrane</keyword>
<feature type="transmembrane region" description="Helical" evidence="8">
    <location>
        <begin position="286"/>
        <end position="304"/>
    </location>
</feature>
<feature type="transmembrane region" description="Helical" evidence="8">
    <location>
        <begin position="316"/>
        <end position="335"/>
    </location>
</feature>